<feature type="region of interest" description="Disordered" evidence="1">
    <location>
        <begin position="129"/>
        <end position="205"/>
    </location>
</feature>
<organism evidence="3 4">
    <name type="scientific">Dermatophagoides farinae</name>
    <name type="common">American house dust mite</name>
    <dbReference type="NCBI Taxonomy" id="6954"/>
    <lineage>
        <taxon>Eukaryota</taxon>
        <taxon>Metazoa</taxon>
        <taxon>Ecdysozoa</taxon>
        <taxon>Arthropoda</taxon>
        <taxon>Chelicerata</taxon>
        <taxon>Arachnida</taxon>
        <taxon>Acari</taxon>
        <taxon>Acariformes</taxon>
        <taxon>Sarcoptiformes</taxon>
        <taxon>Astigmata</taxon>
        <taxon>Psoroptidia</taxon>
        <taxon>Analgoidea</taxon>
        <taxon>Pyroglyphidae</taxon>
        <taxon>Dermatophagoidinae</taxon>
        <taxon>Dermatophagoides</taxon>
    </lineage>
</organism>
<feature type="compositionally biased region" description="Low complexity" evidence="1">
    <location>
        <begin position="14"/>
        <end position="34"/>
    </location>
</feature>
<feature type="compositionally biased region" description="Low complexity" evidence="1">
    <location>
        <begin position="426"/>
        <end position="440"/>
    </location>
</feature>
<feature type="compositionally biased region" description="Low complexity" evidence="1">
    <location>
        <begin position="132"/>
        <end position="187"/>
    </location>
</feature>
<dbReference type="AlphaFoldDB" id="A0A922L4W8"/>
<feature type="region of interest" description="Disordered" evidence="1">
    <location>
        <begin position="373"/>
        <end position="440"/>
    </location>
</feature>
<dbReference type="PANTHER" id="PTHR21586:SF0">
    <property type="entry name" value="PP2C-LIKE DOMAIN-CONTAINING PROTEIN CG9801"/>
    <property type="match status" value="1"/>
</dbReference>
<feature type="compositionally biased region" description="Low complexity" evidence="1">
    <location>
        <begin position="395"/>
        <end position="405"/>
    </location>
</feature>
<evidence type="ECO:0000313" key="4">
    <source>
        <dbReference type="Proteomes" id="UP000790347"/>
    </source>
</evidence>
<feature type="region of interest" description="Disordered" evidence="1">
    <location>
        <begin position="715"/>
        <end position="747"/>
    </location>
</feature>
<feature type="compositionally biased region" description="Polar residues" evidence="1">
    <location>
        <begin position="57"/>
        <end position="78"/>
    </location>
</feature>
<gene>
    <name evidence="3" type="ORF">DERF_008573</name>
</gene>
<reference evidence="3" key="2">
    <citation type="journal article" date="2022" name="Res Sq">
        <title>Comparative Genomics Reveals Insights into the Divergent Evolution of Astigmatic Mites and Household Pest Adaptations.</title>
        <authorList>
            <person name="Xiong Q."/>
            <person name="Wan A.T.-Y."/>
            <person name="Liu X.-Y."/>
            <person name="Fung C.S.-H."/>
            <person name="Xiao X."/>
            <person name="Malainual N."/>
            <person name="Hou J."/>
            <person name="Wang L."/>
            <person name="Wang M."/>
            <person name="Yang K."/>
            <person name="Cui Y."/>
            <person name="Leung E."/>
            <person name="Nong W."/>
            <person name="Shin S.-K."/>
            <person name="Au S."/>
            <person name="Jeong K.Y."/>
            <person name="Chew F.T."/>
            <person name="Hui J."/>
            <person name="Leung T.F."/>
            <person name="Tungtrongchitr A."/>
            <person name="Zhong N."/>
            <person name="Liu Z."/>
            <person name="Tsui S."/>
        </authorList>
    </citation>
    <scope>NUCLEOTIDE SEQUENCE</scope>
    <source>
        <strain evidence="3">Derf</strain>
        <tissue evidence="3">Whole organism</tissue>
    </source>
</reference>
<feature type="domain" description="PPM-type phosphatase" evidence="2">
    <location>
        <begin position="467"/>
        <end position="831"/>
    </location>
</feature>
<reference evidence="3" key="1">
    <citation type="submission" date="2013-05" db="EMBL/GenBank/DDBJ databases">
        <authorList>
            <person name="Yim A.K.Y."/>
            <person name="Chan T.F."/>
            <person name="Ji K.M."/>
            <person name="Liu X.Y."/>
            <person name="Zhou J.W."/>
            <person name="Li R.Q."/>
            <person name="Yang K.Y."/>
            <person name="Li J."/>
            <person name="Li M."/>
            <person name="Law P.T.W."/>
            <person name="Wu Y.L."/>
            <person name="Cai Z.L."/>
            <person name="Qin H."/>
            <person name="Bao Y."/>
            <person name="Leung R.K.K."/>
            <person name="Ng P.K.S."/>
            <person name="Zou J."/>
            <person name="Zhong X.J."/>
            <person name="Ran P.X."/>
            <person name="Zhong N.S."/>
            <person name="Liu Z.G."/>
            <person name="Tsui S.K.W."/>
        </authorList>
    </citation>
    <scope>NUCLEOTIDE SEQUENCE</scope>
    <source>
        <strain evidence="3">Derf</strain>
        <tissue evidence="3">Whole organism</tissue>
    </source>
</reference>
<dbReference type="Gene3D" id="3.60.40.10">
    <property type="entry name" value="PPM-type phosphatase domain"/>
    <property type="match status" value="1"/>
</dbReference>
<dbReference type="Proteomes" id="UP000790347">
    <property type="component" value="Unassembled WGS sequence"/>
</dbReference>
<dbReference type="PANTHER" id="PTHR21586">
    <property type="entry name" value="TIPA"/>
    <property type="match status" value="1"/>
</dbReference>
<dbReference type="EMBL" id="ASGP02000003">
    <property type="protein sequence ID" value="KAH9517961.1"/>
    <property type="molecule type" value="Genomic_DNA"/>
</dbReference>
<feature type="compositionally biased region" description="Basic residues" evidence="1">
    <location>
        <begin position="80"/>
        <end position="94"/>
    </location>
</feature>
<feature type="compositionally biased region" description="Low complexity" evidence="1">
    <location>
        <begin position="855"/>
        <end position="868"/>
    </location>
</feature>
<feature type="compositionally biased region" description="Basic and acidic residues" evidence="1">
    <location>
        <begin position="798"/>
        <end position="811"/>
    </location>
</feature>
<accession>A0A922L4W8</accession>
<dbReference type="SUPFAM" id="SSF81606">
    <property type="entry name" value="PP2C-like"/>
    <property type="match status" value="1"/>
</dbReference>
<feature type="region of interest" description="Disordered" evidence="1">
    <location>
        <begin position="788"/>
        <end position="817"/>
    </location>
</feature>
<dbReference type="InterPro" id="IPR036457">
    <property type="entry name" value="PPM-type-like_dom_sf"/>
</dbReference>
<evidence type="ECO:0000313" key="3">
    <source>
        <dbReference type="EMBL" id="KAH9517961.1"/>
    </source>
</evidence>
<keyword evidence="4" id="KW-1185">Reference proteome</keyword>
<dbReference type="SMART" id="SM00332">
    <property type="entry name" value="PP2Cc"/>
    <property type="match status" value="1"/>
</dbReference>
<feature type="region of interest" description="Disordered" evidence="1">
    <location>
        <begin position="14"/>
        <end position="106"/>
    </location>
</feature>
<dbReference type="InterPro" id="IPR053287">
    <property type="entry name" value="PP2C-like_domain"/>
</dbReference>
<feature type="compositionally biased region" description="Basic and acidic residues" evidence="1">
    <location>
        <begin position="195"/>
        <end position="204"/>
    </location>
</feature>
<sequence length="978" mass="109350">MPTLIGRFNELLHNLSSSSSNSHPSVQTTTTTTTRQHHHPPSRSSSNRIVSTGVVKRSSSSRPQQQYNNKPTTTVNSTNHHQHHHHHHHNRRHGSLVTGNNNNKSFEKDQNHMMIITGNRHRASSCINNRHQYQQQQQQPKQQQQQHLSQQHSLSKTTTKPKSSSRESNSNSNGASSSSNSQNNHSSITMITNNNRKDSNRMEKNNNNNCCDKSCASKPPLIINSINNNNHDVDESLTSMLVRKMKIGAITRRNHHHHNGNNQQTTEIFHKKISKITKKDVEESYDLTDGETKGCFINRYLDGHLIKNHPDIISGKTCYDMPVKEIELLETNIVAAFTGPNDGLRTINSSTKPFDVPLDDGIDFIDEDYPDSSLSSNGACSDHNNHSSPQNSAKLSTTSSMLSSTGDVMTFSDQSDQRNKSSPSSTATTTTTTTNNHETITIEPVAGVNNWNRFDDFAYGISTTLYESHPTTKQRAGDPIADSFAICVRENSAILALADGVNWGDKACLASRCAIHGCIDYLNKALYSAATDSTRSRNTMDIFIALLRSFNAAHNMILAKGGHLTTLCAAVICQLKDSDRFIVCTCNVGDSLAYVYSQKYGVREITQGSHDIFSMRDMRDALGALGPVSGSEPELNNLTVAMTIVDVDDIVFLTSDGISDNFDPVVGKFAIPKKDLQKNCDPMTMMMMMMNDDNHMNNNNNNNNLLLADKSRQMKNNNNNNESNCEKTTKLRKIVQRSNSNPEKSSARYLNYTSKGLPLVSAQQRHELTLLRMEDLIMNGVNGISSFNNNNNNNNDDGDVRHEHSSNHDYNKNNNNNQINAKDLCLLMVDFSTKLTMAKRRILEDPELYSDDDNGNNGNGNNNNNNNNDNDDDDDVFDKQRRRRRMVGQKLAQLPGKLDHASIAAIQVGFYGSLQNNNKKSHIYSTNNNNNNVKTMNREFNTNKRHSMEDRYNLKLKATLARFESQDSLESINEAGPI</sequence>
<feature type="region of interest" description="Disordered" evidence="1">
    <location>
        <begin position="847"/>
        <end position="876"/>
    </location>
</feature>
<proteinExistence type="predicted"/>
<evidence type="ECO:0000259" key="2">
    <source>
        <dbReference type="PROSITE" id="PS51746"/>
    </source>
</evidence>
<dbReference type="PROSITE" id="PS51746">
    <property type="entry name" value="PPM_2"/>
    <property type="match status" value="1"/>
</dbReference>
<comment type="caution">
    <text evidence="3">The sequence shown here is derived from an EMBL/GenBank/DDBJ whole genome shotgun (WGS) entry which is preliminary data.</text>
</comment>
<dbReference type="InterPro" id="IPR001932">
    <property type="entry name" value="PPM-type_phosphatase-like_dom"/>
</dbReference>
<evidence type="ECO:0000256" key="1">
    <source>
        <dbReference type="SAM" id="MobiDB-lite"/>
    </source>
</evidence>
<protein>
    <recommendedName>
        <fullName evidence="2">PPM-type phosphatase domain-containing protein</fullName>
    </recommendedName>
</protein>
<name>A0A922L4W8_DERFA</name>